<dbReference type="PROSITE" id="PS51007">
    <property type="entry name" value="CYTC"/>
    <property type="match status" value="1"/>
</dbReference>
<evidence type="ECO:0000256" key="1">
    <source>
        <dbReference type="ARBA" id="ARBA00022617"/>
    </source>
</evidence>
<keyword evidence="2 4" id="KW-0479">Metal-binding</keyword>
<dbReference type="GO" id="GO:0020037">
    <property type="term" value="F:heme binding"/>
    <property type="evidence" value="ECO:0007669"/>
    <property type="project" value="InterPro"/>
</dbReference>
<evidence type="ECO:0000256" key="5">
    <source>
        <dbReference type="SAM" id="MobiDB-lite"/>
    </source>
</evidence>
<dbReference type="Gene3D" id="1.10.760.10">
    <property type="entry name" value="Cytochrome c-like domain"/>
    <property type="match status" value="1"/>
</dbReference>
<sequence>MFSIGTSSVRLFAPAVLLIGLLPLPAAAFLHAAPADADTGRALYVEHCAACHGINLEGQPDWRSPDADGVYPAPPHDESGHTWHHDDAMLIDYITRGGQAVLDDMGVTFNSGMPGFGSVLDEPEIEAILDYIKSTWPEHIRDLQVQRSNAAAAD</sequence>
<protein>
    <submittedName>
        <fullName evidence="8">C-type cytochrome</fullName>
    </submittedName>
</protein>
<dbReference type="EMBL" id="WQRF01000001">
    <property type="protein sequence ID" value="MVS98438.1"/>
    <property type="molecule type" value="Genomic_DNA"/>
</dbReference>
<keyword evidence="9" id="KW-1185">Reference proteome</keyword>
<evidence type="ECO:0000256" key="6">
    <source>
        <dbReference type="SAM" id="SignalP"/>
    </source>
</evidence>
<dbReference type="GO" id="GO:0046872">
    <property type="term" value="F:metal ion binding"/>
    <property type="evidence" value="ECO:0007669"/>
    <property type="project" value="UniProtKB-KW"/>
</dbReference>
<gene>
    <name evidence="8" type="ORF">GO014_05310</name>
</gene>
<feature type="signal peptide" evidence="6">
    <location>
        <begin position="1"/>
        <end position="28"/>
    </location>
</feature>
<keyword evidence="1 4" id="KW-0349">Heme</keyword>
<evidence type="ECO:0000256" key="4">
    <source>
        <dbReference type="PROSITE-ProRule" id="PRU00433"/>
    </source>
</evidence>
<keyword evidence="3 4" id="KW-0408">Iron</keyword>
<dbReference type="AlphaFoldDB" id="A0A7X3K2Y6"/>
<keyword evidence="6" id="KW-0732">Signal</keyword>
<dbReference type="PANTHER" id="PTHR35008">
    <property type="entry name" value="BLL4482 PROTEIN-RELATED"/>
    <property type="match status" value="1"/>
</dbReference>
<organism evidence="8 9">
    <name type="scientific">Devosia marina</name>
    <dbReference type="NCBI Taxonomy" id="2683198"/>
    <lineage>
        <taxon>Bacteria</taxon>
        <taxon>Pseudomonadati</taxon>
        <taxon>Pseudomonadota</taxon>
        <taxon>Alphaproteobacteria</taxon>
        <taxon>Hyphomicrobiales</taxon>
        <taxon>Devosiaceae</taxon>
        <taxon>Devosia</taxon>
    </lineage>
</organism>
<dbReference type="PANTHER" id="PTHR35008:SF4">
    <property type="entry name" value="BLL4482 PROTEIN"/>
    <property type="match status" value="1"/>
</dbReference>
<reference evidence="8 9" key="1">
    <citation type="submission" date="2019-12" db="EMBL/GenBank/DDBJ databases">
        <title>Devosia maris sp. nov., isolated from the deep seawater.</title>
        <authorList>
            <person name="Liu Y."/>
        </authorList>
    </citation>
    <scope>NUCLEOTIDE SEQUENCE [LARGE SCALE GENOMIC DNA]</scope>
    <source>
        <strain evidence="8 9">L53-10-65</strain>
    </source>
</reference>
<dbReference type="InterPro" id="IPR009056">
    <property type="entry name" value="Cyt_c-like_dom"/>
</dbReference>
<dbReference type="GO" id="GO:0009055">
    <property type="term" value="F:electron transfer activity"/>
    <property type="evidence" value="ECO:0007669"/>
    <property type="project" value="InterPro"/>
</dbReference>
<evidence type="ECO:0000259" key="7">
    <source>
        <dbReference type="PROSITE" id="PS51007"/>
    </source>
</evidence>
<accession>A0A7X3K2Y6</accession>
<feature type="chain" id="PRO_5030876289" evidence="6">
    <location>
        <begin position="29"/>
        <end position="154"/>
    </location>
</feature>
<feature type="domain" description="Cytochrome c" evidence="7">
    <location>
        <begin position="35"/>
        <end position="136"/>
    </location>
</feature>
<comment type="caution">
    <text evidence="8">The sequence shown here is derived from an EMBL/GenBank/DDBJ whole genome shotgun (WGS) entry which is preliminary data.</text>
</comment>
<dbReference type="Proteomes" id="UP000438106">
    <property type="component" value="Unassembled WGS sequence"/>
</dbReference>
<proteinExistence type="predicted"/>
<dbReference type="InterPro" id="IPR051459">
    <property type="entry name" value="Cytochrome_c-type_DH"/>
</dbReference>
<dbReference type="InterPro" id="IPR036909">
    <property type="entry name" value="Cyt_c-like_dom_sf"/>
</dbReference>
<name>A0A7X3K2Y6_9HYPH</name>
<dbReference type="Pfam" id="PF00034">
    <property type="entry name" value="Cytochrom_C"/>
    <property type="match status" value="1"/>
</dbReference>
<evidence type="ECO:0000256" key="2">
    <source>
        <dbReference type="ARBA" id="ARBA00022723"/>
    </source>
</evidence>
<evidence type="ECO:0000256" key="3">
    <source>
        <dbReference type="ARBA" id="ARBA00023004"/>
    </source>
</evidence>
<evidence type="ECO:0000313" key="8">
    <source>
        <dbReference type="EMBL" id="MVS98438.1"/>
    </source>
</evidence>
<evidence type="ECO:0000313" key="9">
    <source>
        <dbReference type="Proteomes" id="UP000438106"/>
    </source>
</evidence>
<feature type="region of interest" description="Disordered" evidence="5">
    <location>
        <begin position="63"/>
        <end position="82"/>
    </location>
</feature>
<dbReference type="SUPFAM" id="SSF46626">
    <property type="entry name" value="Cytochrome c"/>
    <property type="match status" value="1"/>
</dbReference>